<evidence type="ECO:0000313" key="1">
    <source>
        <dbReference type="EMBL" id="KAJ9068842.1"/>
    </source>
</evidence>
<gene>
    <name evidence="1" type="ORF">DSO57_1024622</name>
</gene>
<proteinExistence type="predicted"/>
<protein>
    <submittedName>
        <fullName evidence="1">Uncharacterized protein</fullName>
    </submittedName>
</protein>
<keyword evidence="2" id="KW-1185">Reference proteome</keyword>
<reference evidence="1" key="1">
    <citation type="submission" date="2022-04" db="EMBL/GenBank/DDBJ databases">
        <title>Genome of the entomopathogenic fungus Entomophthora muscae.</title>
        <authorList>
            <person name="Elya C."/>
            <person name="Lovett B.R."/>
            <person name="Lee E."/>
            <person name="Macias A.M."/>
            <person name="Hajek A.E."/>
            <person name="De Bivort B.L."/>
            <person name="Kasson M.T."/>
            <person name="De Fine Licht H.H."/>
            <person name="Stajich J.E."/>
        </authorList>
    </citation>
    <scope>NUCLEOTIDE SEQUENCE</scope>
    <source>
        <strain evidence="1">Berkeley</strain>
    </source>
</reference>
<organism evidence="1 2">
    <name type="scientific">Entomophthora muscae</name>
    <dbReference type="NCBI Taxonomy" id="34485"/>
    <lineage>
        <taxon>Eukaryota</taxon>
        <taxon>Fungi</taxon>
        <taxon>Fungi incertae sedis</taxon>
        <taxon>Zoopagomycota</taxon>
        <taxon>Entomophthoromycotina</taxon>
        <taxon>Entomophthoromycetes</taxon>
        <taxon>Entomophthorales</taxon>
        <taxon>Entomophthoraceae</taxon>
        <taxon>Entomophthora</taxon>
    </lineage>
</organism>
<accession>A0ACC2T2N8</accession>
<sequence>MAVEKRNATPPVQSTNKHPQLVSPIIEKAKRILSSCTPLDPKRTCIQEPTPTRAPSPVQMTKKSVQREDSPSPEDKAGMRAHIKTFEDAIQQLMDKLANLSEELGEDQRIAIENKISEQLDEAMTKLPSLQSAPESMPVPVEDLISQEQLLDAKFEDNSFDQKEDTPQKSEPIQMASPKVSVETVPESVCPPSNQSPLPDGVLLTPVKYPQQPCTPPPEKPDMETGPLVEHISFINSPMDRDDNPHPKDKPVYDSSQPPKSLPTI</sequence>
<comment type="caution">
    <text evidence="1">The sequence shown here is derived from an EMBL/GenBank/DDBJ whole genome shotgun (WGS) entry which is preliminary data.</text>
</comment>
<evidence type="ECO:0000313" key="2">
    <source>
        <dbReference type="Proteomes" id="UP001165960"/>
    </source>
</evidence>
<dbReference type="EMBL" id="QTSX02003684">
    <property type="protein sequence ID" value="KAJ9068842.1"/>
    <property type="molecule type" value="Genomic_DNA"/>
</dbReference>
<name>A0ACC2T2N8_9FUNG</name>
<dbReference type="Proteomes" id="UP001165960">
    <property type="component" value="Unassembled WGS sequence"/>
</dbReference>